<evidence type="ECO:0000313" key="2">
    <source>
        <dbReference type="Proteomes" id="UP000692954"/>
    </source>
</evidence>
<dbReference type="AlphaFoldDB" id="A0A8S1RNB8"/>
<organism evidence="1 2">
    <name type="scientific">Paramecium sonneborni</name>
    <dbReference type="NCBI Taxonomy" id="65129"/>
    <lineage>
        <taxon>Eukaryota</taxon>
        <taxon>Sar</taxon>
        <taxon>Alveolata</taxon>
        <taxon>Ciliophora</taxon>
        <taxon>Intramacronucleata</taxon>
        <taxon>Oligohymenophorea</taxon>
        <taxon>Peniculida</taxon>
        <taxon>Parameciidae</taxon>
        <taxon>Paramecium</taxon>
    </lineage>
</organism>
<gene>
    <name evidence="1" type="ORF">PSON_ATCC_30995.1.T2660008</name>
</gene>
<comment type="caution">
    <text evidence="1">The sequence shown here is derived from an EMBL/GenBank/DDBJ whole genome shotgun (WGS) entry which is preliminary data.</text>
</comment>
<dbReference type="OrthoDB" id="310019at2759"/>
<proteinExistence type="predicted"/>
<accession>A0A8S1RNB8</accession>
<protein>
    <submittedName>
        <fullName evidence="1">Uncharacterized protein</fullName>
    </submittedName>
</protein>
<evidence type="ECO:0000313" key="1">
    <source>
        <dbReference type="EMBL" id="CAD8130151.1"/>
    </source>
</evidence>
<dbReference type="EMBL" id="CAJJDN010000266">
    <property type="protein sequence ID" value="CAD8130151.1"/>
    <property type="molecule type" value="Genomic_DNA"/>
</dbReference>
<dbReference type="Proteomes" id="UP000692954">
    <property type="component" value="Unassembled WGS sequence"/>
</dbReference>
<keyword evidence="2" id="KW-1185">Reference proteome</keyword>
<name>A0A8S1RNB8_9CILI</name>
<reference evidence="1" key="1">
    <citation type="submission" date="2021-01" db="EMBL/GenBank/DDBJ databases">
        <authorList>
            <consortium name="Genoscope - CEA"/>
            <person name="William W."/>
        </authorList>
    </citation>
    <scope>NUCLEOTIDE SEQUENCE</scope>
</reference>
<sequence>MLSLANKTTSLLRGGGCGSVKISPHTDENLKSDNQAIQNFINRYNYFVEKICTKAAVAANQSESQEIMIAIQWFIFQEEYIYKLIKNCQNVKKSYNLILDGIRKLMKSCLIYIRTDYFKCLYILQTTASLSKVIFSFHIMNEERFMKYELQKEFLDISDELKQQMEIEKNDLIHIQMELYLFLTKTSFEMAPNNSNEREDILKGCLSGVIGSIMQMKPNAELLESLFKGALLAYKMYAVSKNRKQYEVYFQIDMLQWEIINYFKNEKEKNLVEIIEKIQTIHEQLVKNSINWKTHFLWIQMIGKILIYNPMLTKQKLYQLTSQFNLGASSRQMWKEYQNKGLLIQMNHSNDQAVILLNQLQNKELLQLDRVILEDCFKEWENFLLLKDYFLNEKNPNIYFTFQSYLQIKLKIGSIEPQKDENILIGKILTFFDFIISNKLLGLIKENYEKLGVSLN</sequence>